<dbReference type="InterPro" id="IPR036388">
    <property type="entry name" value="WH-like_DNA-bd_sf"/>
</dbReference>
<dbReference type="InterPro" id="IPR036390">
    <property type="entry name" value="WH_DNA-bd_sf"/>
</dbReference>
<dbReference type="Proteomes" id="UP001231616">
    <property type="component" value="Unassembled WGS sequence"/>
</dbReference>
<evidence type="ECO:0000256" key="3">
    <source>
        <dbReference type="ARBA" id="ARBA00023163"/>
    </source>
</evidence>
<gene>
    <name evidence="5" type="ORF">Q3O60_00860</name>
</gene>
<keyword evidence="1" id="KW-0805">Transcription regulation</keyword>
<dbReference type="PROSITE" id="PS51118">
    <property type="entry name" value="HTH_HXLR"/>
    <property type="match status" value="1"/>
</dbReference>
<keyword evidence="6" id="KW-1185">Reference proteome</keyword>
<dbReference type="EMBL" id="JAUZVZ010000001">
    <property type="protein sequence ID" value="MDP4534743.1"/>
    <property type="molecule type" value="Genomic_DNA"/>
</dbReference>
<sequence length="127" mass="14646">MNQPLSQNGDQLSEYQQKFGSLQENCPVRAALDIIRGRWKPSILHELKEETRRYSELQRALPGISPQALTTQLKQLEADGLIERDVYAEVPVRVEYRLSEFGETLSEVMDGLEQWGMAYLAHREKNL</sequence>
<name>A0ABT9GUU1_9GAMM</name>
<evidence type="ECO:0000313" key="5">
    <source>
        <dbReference type="EMBL" id="MDP4534743.1"/>
    </source>
</evidence>
<dbReference type="Gene3D" id="1.10.10.10">
    <property type="entry name" value="Winged helix-like DNA-binding domain superfamily/Winged helix DNA-binding domain"/>
    <property type="match status" value="1"/>
</dbReference>
<protein>
    <submittedName>
        <fullName evidence="5">Helix-turn-helix domain-containing protein</fullName>
    </submittedName>
</protein>
<proteinExistence type="predicted"/>
<evidence type="ECO:0000256" key="1">
    <source>
        <dbReference type="ARBA" id="ARBA00023015"/>
    </source>
</evidence>
<evidence type="ECO:0000259" key="4">
    <source>
        <dbReference type="PROSITE" id="PS51118"/>
    </source>
</evidence>
<dbReference type="RefSeq" id="WP_305892010.1">
    <property type="nucleotide sequence ID" value="NZ_JAUZVZ010000001.1"/>
</dbReference>
<keyword evidence="3" id="KW-0804">Transcription</keyword>
<dbReference type="InterPro" id="IPR011991">
    <property type="entry name" value="ArsR-like_HTH"/>
</dbReference>
<evidence type="ECO:0000313" key="6">
    <source>
        <dbReference type="Proteomes" id="UP001231616"/>
    </source>
</evidence>
<reference evidence="5 6" key="1">
    <citation type="submission" date="2023-08" db="EMBL/GenBank/DDBJ databases">
        <authorList>
            <person name="Joshi A."/>
            <person name="Thite S."/>
        </authorList>
    </citation>
    <scope>NUCLEOTIDE SEQUENCE [LARGE SCALE GENOMIC DNA]</scope>
    <source>
        <strain evidence="5 6">AC40</strain>
    </source>
</reference>
<feature type="domain" description="HTH hxlR-type" evidence="4">
    <location>
        <begin position="26"/>
        <end position="124"/>
    </location>
</feature>
<evidence type="ECO:0000256" key="2">
    <source>
        <dbReference type="ARBA" id="ARBA00023125"/>
    </source>
</evidence>
<dbReference type="SUPFAM" id="SSF46785">
    <property type="entry name" value="Winged helix' DNA-binding domain"/>
    <property type="match status" value="1"/>
</dbReference>
<keyword evidence="2" id="KW-0238">DNA-binding</keyword>
<comment type="caution">
    <text evidence="5">The sequence shown here is derived from an EMBL/GenBank/DDBJ whole genome shotgun (WGS) entry which is preliminary data.</text>
</comment>
<dbReference type="PANTHER" id="PTHR33204">
    <property type="entry name" value="TRANSCRIPTIONAL REGULATOR, MARR FAMILY"/>
    <property type="match status" value="1"/>
</dbReference>
<dbReference type="CDD" id="cd00090">
    <property type="entry name" value="HTH_ARSR"/>
    <property type="match status" value="1"/>
</dbReference>
<dbReference type="PANTHER" id="PTHR33204:SF29">
    <property type="entry name" value="TRANSCRIPTIONAL REGULATOR"/>
    <property type="match status" value="1"/>
</dbReference>
<organism evidence="5 6">
    <name type="scientific">Alkalimonas collagenimarina</name>
    <dbReference type="NCBI Taxonomy" id="400390"/>
    <lineage>
        <taxon>Bacteria</taxon>
        <taxon>Pseudomonadati</taxon>
        <taxon>Pseudomonadota</taxon>
        <taxon>Gammaproteobacteria</taxon>
        <taxon>Alkalimonas</taxon>
    </lineage>
</organism>
<accession>A0ABT9GUU1</accession>
<dbReference type="InterPro" id="IPR002577">
    <property type="entry name" value="HTH_HxlR"/>
</dbReference>
<dbReference type="Pfam" id="PF01638">
    <property type="entry name" value="HxlR"/>
    <property type="match status" value="1"/>
</dbReference>